<evidence type="ECO:0000313" key="1">
    <source>
        <dbReference type="EMBL" id="RGS38797.1"/>
    </source>
</evidence>
<accession>A0A412ILY0</accession>
<gene>
    <name evidence="1" type="ORF">DWX94_11300</name>
</gene>
<comment type="caution">
    <text evidence="1">The sequence shown here is derived from an EMBL/GenBank/DDBJ whole genome shotgun (WGS) entry which is preliminary data.</text>
</comment>
<sequence length="310" mass="35746">MFGYIVVNQPELKMKEYDEYRKYYCGLCKSLKDRYGARGQISLSYDMTFLVLLLTGLYEPEKLSGSRRCIAHPASKHTYVQNEYTDYVADMNVILTYYKCIDDWDDEHMFTRKLYADVLFAGKNGRRLKEDYSQKIRIIVENLKAISELEDAGSDDMDALSGHFGNIMAEICAPNHDEWESYLRTIGYYLGKFVYIMDAYDDIEKDIGAGNYNPFVCRLAHELDVDVQSVGVDSPIEPGKWQELAEWTKDVLMMMVAPLAKEYEMLPIIENVGILRNIIYSGIWEAYYATTNRRCGCAEDKNTDGENADK</sequence>
<dbReference type="InterPro" id="IPR043740">
    <property type="entry name" value="DUF5685"/>
</dbReference>
<dbReference type="Proteomes" id="UP000283295">
    <property type="component" value="Unassembled WGS sequence"/>
</dbReference>
<proteinExistence type="predicted"/>
<organism evidence="1 2">
    <name type="scientific">Coprococcus eutactus</name>
    <dbReference type="NCBI Taxonomy" id="33043"/>
    <lineage>
        <taxon>Bacteria</taxon>
        <taxon>Bacillati</taxon>
        <taxon>Bacillota</taxon>
        <taxon>Clostridia</taxon>
        <taxon>Lachnospirales</taxon>
        <taxon>Lachnospiraceae</taxon>
        <taxon>Coprococcus</taxon>
    </lineage>
</organism>
<evidence type="ECO:0000313" key="2">
    <source>
        <dbReference type="Proteomes" id="UP000283295"/>
    </source>
</evidence>
<protein>
    <submittedName>
        <fullName evidence="1">Uncharacterized protein</fullName>
    </submittedName>
</protein>
<dbReference type="EMBL" id="QRVK01000035">
    <property type="protein sequence ID" value="RGS38797.1"/>
    <property type="molecule type" value="Genomic_DNA"/>
</dbReference>
<name>A0A412ILY0_9FIRM</name>
<dbReference type="OrthoDB" id="1722540at2"/>
<reference evidence="1 2" key="1">
    <citation type="submission" date="2018-08" db="EMBL/GenBank/DDBJ databases">
        <title>A genome reference for cultivated species of the human gut microbiota.</title>
        <authorList>
            <person name="Zou Y."/>
            <person name="Xue W."/>
            <person name="Luo G."/>
        </authorList>
    </citation>
    <scope>NUCLEOTIDE SEQUENCE [LARGE SCALE GENOMIC DNA]</scope>
    <source>
        <strain evidence="1 2">AF22-21</strain>
    </source>
</reference>
<dbReference type="AlphaFoldDB" id="A0A412ILY0"/>
<dbReference type="Pfam" id="PF18937">
    <property type="entry name" value="DUF5685"/>
    <property type="match status" value="1"/>
</dbReference>